<dbReference type="RefSeq" id="WP_046086361.1">
    <property type="nucleotide sequence ID" value="NZ_LAKD02000120.1"/>
</dbReference>
<keyword evidence="2" id="KW-1185">Reference proteome</keyword>
<sequence length="255" mass="27169">MTITDDTLVRLRSTAAAGDAQAALRLGRLLCLTAADPAEPGDGEPSWPEEPWLRAAVAADPDDVTALTLLTGRLAQQISYWETCRDMNPDVMKWYGEDESTVERRRIEAEQLYARIRAAGPTRHAEAGLDELAVLLGVGDKPAAEDAYSFYVMEDEVWSGSVRNSATIVASDAAKIRWACDKWLTLSEGGLGGEPTLTAHVDGAEVGSVDLGQHLADSGVDWDAVAVPELAGSRLPAGLPVPGRGLHYGFAGEAE</sequence>
<organism evidence="1 2">
    <name type="scientific">Streptomyces antioxidans</name>
    <dbReference type="NCBI Taxonomy" id="1507734"/>
    <lineage>
        <taxon>Bacteria</taxon>
        <taxon>Bacillati</taxon>
        <taxon>Actinomycetota</taxon>
        <taxon>Actinomycetes</taxon>
        <taxon>Kitasatosporales</taxon>
        <taxon>Streptomycetaceae</taxon>
        <taxon>Streptomyces</taxon>
    </lineage>
</organism>
<accession>A0A1V4CV22</accession>
<name>A0A1V4CV22_9ACTN</name>
<proteinExistence type="predicted"/>
<dbReference type="EMBL" id="LAKD02000120">
    <property type="protein sequence ID" value="OPF71309.1"/>
    <property type="molecule type" value="Genomic_DNA"/>
</dbReference>
<comment type="caution">
    <text evidence="1">The sequence shown here is derived from an EMBL/GenBank/DDBJ whole genome shotgun (WGS) entry which is preliminary data.</text>
</comment>
<gene>
    <name evidence="1" type="ORF">VT50_0234120</name>
</gene>
<evidence type="ECO:0000313" key="1">
    <source>
        <dbReference type="EMBL" id="OPF71309.1"/>
    </source>
</evidence>
<reference evidence="1" key="1">
    <citation type="submission" date="2016-12" db="EMBL/GenBank/DDBJ databases">
        <title>Genome sequence of Streptomyces antioxidans MUSC 164.</title>
        <authorList>
            <person name="Lee L.-H."/>
            <person name="Ser H.-L."/>
        </authorList>
    </citation>
    <scope>NUCLEOTIDE SEQUENCE [LARGE SCALE GENOMIC DNA]</scope>
    <source>
        <strain evidence="1">MUSC 164</strain>
    </source>
</reference>
<evidence type="ECO:0000313" key="2">
    <source>
        <dbReference type="Proteomes" id="UP000033615"/>
    </source>
</evidence>
<dbReference type="AlphaFoldDB" id="A0A1V4CV22"/>
<dbReference type="OrthoDB" id="3695271at2"/>
<dbReference type="Proteomes" id="UP000033615">
    <property type="component" value="Unassembled WGS sequence"/>
</dbReference>
<protein>
    <submittedName>
        <fullName evidence="1">Uncharacterized protein</fullName>
    </submittedName>
</protein>